<keyword evidence="8 11" id="KW-1133">Transmembrane helix</keyword>
<evidence type="ECO:0000259" key="12">
    <source>
        <dbReference type="PROSITE" id="PS50109"/>
    </source>
</evidence>
<dbReference type="STRING" id="84698.SAMN04488528_1007150"/>
<keyword evidence="5" id="KW-0808">Transferase</keyword>
<dbReference type="Pfam" id="PF02518">
    <property type="entry name" value="HATPase_c"/>
    <property type="match status" value="1"/>
</dbReference>
<sequence length="337" mass="39063">MEFLEYFKEKVIFILVHLCVLIFTSILLNALGVGTYAIVFTVFLNFIGSIIFYLYDFYNKRKYYKGIYETLGSLEKKYIISDMIEEATFLEGKILYDIVSQTDKSMNDKISTFISDNQEYQEYIELWVHEIKTPIAATKLLIENNRTNITDSIEEEIEKIENFIEQTLFYAKSNEVEKDYIIKKFNIRKSINAAIKKNANSLIQNKVKVVVENCDADVYSDNKWLEFILHQIISNSIKYMKKNEKILSIYCEKNDNDVVLYIEDNGIGISEKSLMKAFDKGYTGENGRIFGESTGIGLYLCKKLCNKLGLSIMIKSKENQGTTVSILFPKNNMLIFD</sequence>
<dbReference type="SMART" id="SM00387">
    <property type="entry name" value="HATPase_c"/>
    <property type="match status" value="1"/>
</dbReference>
<dbReference type="EMBL" id="FOKI01000007">
    <property type="protein sequence ID" value="SFA97285.1"/>
    <property type="molecule type" value="Genomic_DNA"/>
</dbReference>
<dbReference type="GO" id="GO:0004721">
    <property type="term" value="F:phosphoprotein phosphatase activity"/>
    <property type="evidence" value="ECO:0007669"/>
    <property type="project" value="TreeGrafter"/>
</dbReference>
<dbReference type="InterPro" id="IPR005467">
    <property type="entry name" value="His_kinase_dom"/>
</dbReference>
<dbReference type="AlphaFoldDB" id="A0A1I0X8C7"/>
<dbReference type="PROSITE" id="PS50109">
    <property type="entry name" value="HIS_KIN"/>
    <property type="match status" value="1"/>
</dbReference>
<keyword evidence="9" id="KW-0902">Two-component regulatory system</keyword>
<evidence type="ECO:0000256" key="5">
    <source>
        <dbReference type="ARBA" id="ARBA00022679"/>
    </source>
</evidence>
<evidence type="ECO:0000256" key="3">
    <source>
        <dbReference type="ARBA" id="ARBA00012438"/>
    </source>
</evidence>
<evidence type="ECO:0000313" key="14">
    <source>
        <dbReference type="Proteomes" id="UP000198619"/>
    </source>
</evidence>
<evidence type="ECO:0000313" key="13">
    <source>
        <dbReference type="EMBL" id="SFA97285.1"/>
    </source>
</evidence>
<dbReference type="InterPro" id="IPR003594">
    <property type="entry name" value="HATPase_dom"/>
</dbReference>
<organism evidence="13 14">
    <name type="scientific">Clostridium frigidicarnis</name>
    <dbReference type="NCBI Taxonomy" id="84698"/>
    <lineage>
        <taxon>Bacteria</taxon>
        <taxon>Bacillati</taxon>
        <taxon>Bacillota</taxon>
        <taxon>Clostridia</taxon>
        <taxon>Eubacteriales</taxon>
        <taxon>Clostridiaceae</taxon>
        <taxon>Clostridium</taxon>
    </lineage>
</organism>
<dbReference type="PANTHER" id="PTHR45453">
    <property type="entry name" value="PHOSPHATE REGULON SENSOR PROTEIN PHOR"/>
    <property type="match status" value="1"/>
</dbReference>
<keyword evidence="4" id="KW-1003">Cell membrane</keyword>
<dbReference type="EC" id="2.7.13.3" evidence="3"/>
<dbReference type="InterPro" id="IPR036890">
    <property type="entry name" value="HATPase_C_sf"/>
</dbReference>
<keyword evidence="14" id="KW-1185">Reference proteome</keyword>
<dbReference type="PANTHER" id="PTHR45453:SF2">
    <property type="entry name" value="HISTIDINE KINASE"/>
    <property type="match status" value="1"/>
</dbReference>
<dbReference type="RefSeq" id="WP_090039874.1">
    <property type="nucleotide sequence ID" value="NZ_FOKI01000007.1"/>
</dbReference>
<evidence type="ECO:0000256" key="4">
    <source>
        <dbReference type="ARBA" id="ARBA00022475"/>
    </source>
</evidence>
<comment type="subcellular location">
    <subcellularLocation>
        <location evidence="2">Cell membrane</location>
        <topology evidence="2">Multi-pass membrane protein</topology>
    </subcellularLocation>
</comment>
<name>A0A1I0X8C7_9CLOT</name>
<dbReference type="InterPro" id="IPR050351">
    <property type="entry name" value="BphY/WalK/GraS-like"/>
</dbReference>
<evidence type="ECO:0000256" key="8">
    <source>
        <dbReference type="ARBA" id="ARBA00022989"/>
    </source>
</evidence>
<dbReference type="GO" id="GO:0016036">
    <property type="term" value="P:cellular response to phosphate starvation"/>
    <property type="evidence" value="ECO:0007669"/>
    <property type="project" value="TreeGrafter"/>
</dbReference>
<dbReference type="GO" id="GO:0000155">
    <property type="term" value="F:phosphorelay sensor kinase activity"/>
    <property type="evidence" value="ECO:0007669"/>
    <property type="project" value="InterPro"/>
</dbReference>
<dbReference type="OrthoDB" id="9780487at2"/>
<dbReference type="SUPFAM" id="SSF47384">
    <property type="entry name" value="Homodimeric domain of signal transducing histidine kinase"/>
    <property type="match status" value="1"/>
</dbReference>
<comment type="catalytic activity">
    <reaction evidence="1">
        <text>ATP + protein L-histidine = ADP + protein N-phospho-L-histidine.</text>
        <dbReference type="EC" id="2.7.13.3"/>
    </reaction>
</comment>
<evidence type="ECO:0000256" key="1">
    <source>
        <dbReference type="ARBA" id="ARBA00000085"/>
    </source>
</evidence>
<evidence type="ECO:0000256" key="10">
    <source>
        <dbReference type="ARBA" id="ARBA00023136"/>
    </source>
</evidence>
<evidence type="ECO:0000256" key="11">
    <source>
        <dbReference type="SAM" id="Phobius"/>
    </source>
</evidence>
<feature type="transmembrane region" description="Helical" evidence="11">
    <location>
        <begin position="12"/>
        <end position="30"/>
    </location>
</feature>
<dbReference type="Gene3D" id="3.30.565.10">
    <property type="entry name" value="Histidine kinase-like ATPase, C-terminal domain"/>
    <property type="match status" value="1"/>
</dbReference>
<evidence type="ECO:0000256" key="6">
    <source>
        <dbReference type="ARBA" id="ARBA00022692"/>
    </source>
</evidence>
<proteinExistence type="predicted"/>
<dbReference type="InterPro" id="IPR036097">
    <property type="entry name" value="HisK_dim/P_sf"/>
</dbReference>
<keyword evidence="6 11" id="KW-0812">Transmembrane</keyword>
<feature type="transmembrane region" description="Helical" evidence="11">
    <location>
        <begin position="36"/>
        <end position="55"/>
    </location>
</feature>
<feature type="domain" description="Histidine kinase" evidence="12">
    <location>
        <begin position="126"/>
        <end position="332"/>
    </location>
</feature>
<keyword evidence="7" id="KW-0418">Kinase</keyword>
<gene>
    <name evidence="13" type="ORF">SAMN04488528_1007150</name>
</gene>
<keyword evidence="10 11" id="KW-0472">Membrane</keyword>
<accession>A0A1I0X8C7</accession>
<evidence type="ECO:0000256" key="2">
    <source>
        <dbReference type="ARBA" id="ARBA00004651"/>
    </source>
</evidence>
<dbReference type="GO" id="GO:0005886">
    <property type="term" value="C:plasma membrane"/>
    <property type="evidence" value="ECO:0007669"/>
    <property type="project" value="UniProtKB-SubCell"/>
</dbReference>
<evidence type="ECO:0000256" key="7">
    <source>
        <dbReference type="ARBA" id="ARBA00022777"/>
    </source>
</evidence>
<dbReference type="SUPFAM" id="SSF55874">
    <property type="entry name" value="ATPase domain of HSP90 chaperone/DNA topoisomerase II/histidine kinase"/>
    <property type="match status" value="1"/>
</dbReference>
<dbReference type="InterPro" id="IPR004358">
    <property type="entry name" value="Sig_transdc_His_kin-like_C"/>
</dbReference>
<dbReference type="PRINTS" id="PR00344">
    <property type="entry name" value="BCTRLSENSOR"/>
</dbReference>
<reference evidence="13 14" key="1">
    <citation type="submission" date="2016-10" db="EMBL/GenBank/DDBJ databases">
        <authorList>
            <person name="de Groot N.N."/>
        </authorList>
    </citation>
    <scope>NUCLEOTIDE SEQUENCE [LARGE SCALE GENOMIC DNA]</scope>
    <source>
        <strain evidence="13 14">DSM 12271</strain>
    </source>
</reference>
<dbReference type="Proteomes" id="UP000198619">
    <property type="component" value="Unassembled WGS sequence"/>
</dbReference>
<protein>
    <recommendedName>
        <fullName evidence="3">histidine kinase</fullName>
        <ecNumber evidence="3">2.7.13.3</ecNumber>
    </recommendedName>
</protein>
<evidence type="ECO:0000256" key="9">
    <source>
        <dbReference type="ARBA" id="ARBA00023012"/>
    </source>
</evidence>